<dbReference type="Pfam" id="PF00234">
    <property type="entry name" value="Tryp_alpha_amyl"/>
    <property type="match status" value="1"/>
</dbReference>
<feature type="domain" description="Bifunctional inhibitor/plant lipid transfer protein/seed storage helical" evidence="3">
    <location>
        <begin position="45"/>
        <end position="122"/>
    </location>
</feature>
<dbReference type="InterPro" id="IPR000528">
    <property type="entry name" value="Plant_nsLTP"/>
</dbReference>
<dbReference type="STRING" id="2711.A0A067H697"/>
<evidence type="ECO:0000313" key="5">
    <source>
        <dbReference type="Proteomes" id="UP000027120"/>
    </source>
</evidence>
<keyword evidence="2" id="KW-0732">Signal</keyword>
<organism evidence="4 5">
    <name type="scientific">Citrus sinensis</name>
    <name type="common">Sweet orange</name>
    <name type="synonym">Citrus aurantium var. sinensis</name>
    <dbReference type="NCBI Taxonomy" id="2711"/>
    <lineage>
        <taxon>Eukaryota</taxon>
        <taxon>Viridiplantae</taxon>
        <taxon>Streptophyta</taxon>
        <taxon>Embryophyta</taxon>
        <taxon>Tracheophyta</taxon>
        <taxon>Spermatophyta</taxon>
        <taxon>Magnoliopsida</taxon>
        <taxon>eudicotyledons</taxon>
        <taxon>Gunneridae</taxon>
        <taxon>Pentapetalae</taxon>
        <taxon>rosids</taxon>
        <taxon>malvids</taxon>
        <taxon>Sapindales</taxon>
        <taxon>Rutaceae</taxon>
        <taxon>Aurantioideae</taxon>
        <taxon>Citrus</taxon>
    </lineage>
</organism>
<comment type="similarity">
    <text evidence="1">Belongs to the plant LTP family.</text>
</comment>
<dbReference type="GO" id="GO:0006869">
    <property type="term" value="P:lipid transport"/>
    <property type="evidence" value="ECO:0007669"/>
    <property type="project" value="InterPro"/>
</dbReference>
<dbReference type="SMR" id="A0A067H697"/>
<dbReference type="SUPFAM" id="SSF47699">
    <property type="entry name" value="Bifunctional inhibitor/lipid-transfer protein/seed storage 2S albumin"/>
    <property type="match status" value="1"/>
</dbReference>
<dbReference type="EMBL" id="KK784873">
    <property type="protein sequence ID" value="KDO86450.1"/>
    <property type="molecule type" value="Genomic_DNA"/>
</dbReference>
<dbReference type="Gene3D" id="1.10.110.10">
    <property type="entry name" value="Plant lipid-transfer and hydrophobic proteins"/>
    <property type="match status" value="1"/>
</dbReference>
<feature type="chain" id="PRO_5001642544" description="Bifunctional inhibitor/plant lipid transfer protein/seed storage helical domain-containing protein" evidence="2">
    <location>
        <begin position="27"/>
        <end position="138"/>
    </location>
</feature>
<sequence>MNRPAIVFLVVATGLGILSLSGPAESLSCSDDCPAPNPPPPRVECHKVEKRFAPCLHYIKGKSKHPSKDCCRGVKKISKHVKTKADKKALCKCIQRCLRGVDHYAKSCIPSIPKKCGINFTLPPVDAKTKCSKITMFD</sequence>
<dbReference type="eggNOG" id="ENOG502S7TU">
    <property type="taxonomic scope" value="Eukaryota"/>
</dbReference>
<protein>
    <recommendedName>
        <fullName evidence="3">Bifunctional inhibitor/plant lipid transfer protein/seed storage helical domain-containing protein</fullName>
    </recommendedName>
</protein>
<dbReference type="CDD" id="cd01960">
    <property type="entry name" value="nsLTP1"/>
    <property type="match status" value="1"/>
</dbReference>
<dbReference type="PRINTS" id="PR00382">
    <property type="entry name" value="LIPIDTRNSFER"/>
</dbReference>
<dbReference type="AlphaFoldDB" id="A0A067H697"/>
<keyword evidence="5" id="KW-1185">Reference proteome</keyword>
<evidence type="ECO:0000256" key="2">
    <source>
        <dbReference type="SAM" id="SignalP"/>
    </source>
</evidence>
<dbReference type="Proteomes" id="UP000027120">
    <property type="component" value="Unassembled WGS sequence"/>
</dbReference>
<evidence type="ECO:0000259" key="3">
    <source>
        <dbReference type="Pfam" id="PF00234"/>
    </source>
</evidence>
<dbReference type="PANTHER" id="PTHR33076">
    <property type="entry name" value="NON-SPECIFIC LIPID-TRANSFER PROTEIN 2-RELATED"/>
    <property type="match status" value="1"/>
</dbReference>
<proteinExistence type="inferred from homology"/>
<dbReference type="GO" id="GO:0008289">
    <property type="term" value="F:lipid binding"/>
    <property type="evidence" value="ECO:0007669"/>
    <property type="project" value="InterPro"/>
</dbReference>
<dbReference type="PaxDb" id="2711-XP_006491475.1"/>
<reference evidence="4 5" key="1">
    <citation type="submission" date="2014-04" db="EMBL/GenBank/DDBJ databases">
        <authorList>
            <consortium name="International Citrus Genome Consortium"/>
            <person name="Gmitter F."/>
            <person name="Chen C."/>
            <person name="Farmerie W."/>
            <person name="Harkins T."/>
            <person name="Desany B."/>
            <person name="Mohiuddin M."/>
            <person name="Kodira C."/>
            <person name="Borodovsky M."/>
            <person name="Lomsadze A."/>
            <person name="Burns P."/>
            <person name="Jenkins J."/>
            <person name="Prochnik S."/>
            <person name="Shu S."/>
            <person name="Chapman J."/>
            <person name="Pitluck S."/>
            <person name="Schmutz J."/>
            <person name="Rokhsar D."/>
        </authorList>
    </citation>
    <scope>NUCLEOTIDE SEQUENCE</scope>
</reference>
<feature type="signal peptide" evidence="2">
    <location>
        <begin position="1"/>
        <end position="26"/>
    </location>
</feature>
<gene>
    <name evidence="4" type="ORF">CISIN_1g040194mg</name>
</gene>
<dbReference type="InterPro" id="IPR016140">
    <property type="entry name" value="Bifunc_inhib/LTP/seed_store"/>
</dbReference>
<evidence type="ECO:0000313" key="4">
    <source>
        <dbReference type="EMBL" id="KDO86450.1"/>
    </source>
</evidence>
<accession>A0A067H697</accession>
<name>A0A067H697_CITSI</name>
<dbReference type="InterPro" id="IPR036312">
    <property type="entry name" value="Bifun_inhib/LTP/seed_sf"/>
</dbReference>
<evidence type="ECO:0000256" key="1">
    <source>
        <dbReference type="ARBA" id="ARBA00009748"/>
    </source>
</evidence>